<reference evidence="2" key="1">
    <citation type="submission" date="2022-11" db="UniProtKB">
        <authorList>
            <consortium name="WormBaseParasite"/>
        </authorList>
    </citation>
    <scope>IDENTIFICATION</scope>
</reference>
<sequence>MKRLVVLLFCLQFCLGHPISADEPEPARQVVDDGKYYVISPSEDHVMLDALSLRKDTLSFYVGFKSGCHLEQFTEQLLGHFMLDGSNEVFLTYIFSSNKIRVKTKTLEAYQTLEEFGDKNIGGPASVAFKVTFDWHKN</sequence>
<dbReference type="Proteomes" id="UP000887576">
    <property type="component" value="Unplaced"/>
</dbReference>
<name>A0AC34R579_9BILA</name>
<protein>
    <submittedName>
        <fullName evidence="2">Uncharacterized protein</fullName>
    </submittedName>
</protein>
<evidence type="ECO:0000313" key="1">
    <source>
        <dbReference type="Proteomes" id="UP000887576"/>
    </source>
</evidence>
<organism evidence="1 2">
    <name type="scientific">Panagrolaimus sp. JU765</name>
    <dbReference type="NCBI Taxonomy" id="591449"/>
    <lineage>
        <taxon>Eukaryota</taxon>
        <taxon>Metazoa</taxon>
        <taxon>Ecdysozoa</taxon>
        <taxon>Nematoda</taxon>
        <taxon>Chromadorea</taxon>
        <taxon>Rhabditida</taxon>
        <taxon>Tylenchina</taxon>
        <taxon>Panagrolaimomorpha</taxon>
        <taxon>Panagrolaimoidea</taxon>
        <taxon>Panagrolaimidae</taxon>
        <taxon>Panagrolaimus</taxon>
    </lineage>
</organism>
<evidence type="ECO:0000313" key="2">
    <source>
        <dbReference type="WBParaSite" id="JU765_v2.g3481.t2"/>
    </source>
</evidence>
<proteinExistence type="predicted"/>
<accession>A0AC34R579</accession>
<dbReference type="WBParaSite" id="JU765_v2.g3481.t2">
    <property type="protein sequence ID" value="JU765_v2.g3481.t2"/>
    <property type="gene ID" value="JU765_v2.g3481"/>
</dbReference>